<keyword evidence="7" id="KW-0325">Glycoprotein</keyword>
<organism evidence="9 10">
    <name type="scientific">Trichuris muris</name>
    <name type="common">Mouse whipworm</name>
    <dbReference type="NCBI Taxonomy" id="70415"/>
    <lineage>
        <taxon>Eukaryota</taxon>
        <taxon>Metazoa</taxon>
        <taxon>Ecdysozoa</taxon>
        <taxon>Nematoda</taxon>
        <taxon>Enoplea</taxon>
        <taxon>Dorylaimia</taxon>
        <taxon>Trichinellida</taxon>
        <taxon>Trichuridae</taxon>
        <taxon>Trichuris</taxon>
    </lineage>
</organism>
<sequence length="914" mass="104530">MTQLSTILLLISFDVATSQSEKTLELVQVVFRHGHRTPSQLIPSDEKNAAETWYPGVGELTKQGMRQQYELGKLMAKQYMDQFQLMNPNEAFYQIYVHSSDFNRTIASALCNMAGFFSSSSLRTPTFPGWPVNWSPVPVHTVKLIDDSTMWTFSPCPVAEAVVENEVKKSPEYTKIEKENQELFEWLSNKTGKTVNLNNVWTIDDPLMIIYEGSPEDWNQSDHPLPEWVTEEVYKKVRRLHQASNAFLFNHEKVKRLRGGLLIGEIINRMRQKQASLSGRNLRALSWIKNLKYFVYSGHDLNILVLLQILGVINGTAPVEMPGYASCLTFELWRNENGTFEVKVYLRDGPNSTVFKPLQISGCPELPSGCELSTFESRSSKYLVHDWKAECTEGSGSPFRSSSILVWAIAFVAMDFRKGNSAMKVNRQCNRRWPRVISRIRNLYCLLATQIAEQADRRRFRKFVANTAYYTNSGTKRYLSTRTKHQNCSLCDARMNRLKAFLLLITFHVATPQSEKTLELVQVVLRHGHRTPIMLIPTDEKNSIETWYPGLGELTKRGMRQQYELGKLLANQYIEQHQLVKLNDAFSQIYVRSTDYNRTITSALANMAGFLSSSNPRTPTFHGWPLNWSPVPVHTVKLTDDSTLWTYARCPVAEATKLNEIEMSPAYLKVQNENEKMFEWLSNKTGKMINISNVWTIDDSLMIIYEGSPEDWKPNEHPLPEWVTDEVYKKIHYLREAADAFIFNHEKVRRLRGGLLIGEIINRMRQKQASLSGRNLRALSWIKNLKYFVYSGHDLNILVLLQILGVINGTAPVEMPGYASCLTFELWRNENGTFEVKVYLRDGPNSTVFKSLQISGCPELPSGCELSTFESRSSKYLVHDWKAECTEGSSSSFRSSSILAWTIAFLAWIVGVSS</sequence>
<dbReference type="WBParaSite" id="TMUE_3000013841.1">
    <property type="protein sequence ID" value="TMUE_3000013841.1"/>
    <property type="gene ID" value="WBGene00288985"/>
</dbReference>
<dbReference type="GO" id="GO:0003993">
    <property type="term" value="F:acid phosphatase activity"/>
    <property type="evidence" value="ECO:0007669"/>
    <property type="project" value="UniProtKB-EC"/>
</dbReference>
<keyword evidence="5" id="KW-0378">Hydrolase</keyword>
<dbReference type="PANTHER" id="PTHR11567:SF211">
    <property type="entry name" value="PROSTATIC ACID PHOSPHATASE"/>
    <property type="match status" value="1"/>
</dbReference>
<feature type="chain" id="PRO_5024452165" description="acid phosphatase" evidence="8">
    <location>
        <begin position="21"/>
        <end position="914"/>
    </location>
</feature>
<dbReference type="InterPro" id="IPR033379">
    <property type="entry name" value="Acid_Pase_AS"/>
</dbReference>
<evidence type="ECO:0000256" key="8">
    <source>
        <dbReference type="SAM" id="SignalP"/>
    </source>
</evidence>
<reference evidence="10" key="1">
    <citation type="submission" date="2019-12" db="UniProtKB">
        <authorList>
            <consortium name="WormBaseParasite"/>
        </authorList>
    </citation>
    <scope>IDENTIFICATION</scope>
</reference>
<name>A0A5S6R2G6_TRIMR</name>
<comment type="similarity">
    <text evidence="2">Belongs to the histidine acid phosphatase family.</text>
</comment>
<dbReference type="PANTHER" id="PTHR11567">
    <property type="entry name" value="ACID PHOSPHATASE-RELATED"/>
    <property type="match status" value="1"/>
</dbReference>
<evidence type="ECO:0000313" key="9">
    <source>
        <dbReference type="Proteomes" id="UP000046395"/>
    </source>
</evidence>
<dbReference type="Pfam" id="PF00328">
    <property type="entry name" value="His_Phos_2"/>
    <property type="match status" value="2"/>
</dbReference>
<dbReference type="InterPro" id="IPR050645">
    <property type="entry name" value="Histidine_acid_phosphatase"/>
</dbReference>
<comment type="catalytic activity">
    <reaction evidence="1">
        <text>a phosphate monoester + H2O = an alcohol + phosphate</text>
        <dbReference type="Rhea" id="RHEA:15017"/>
        <dbReference type="ChEBI" id="CHEBI:15377"/>
        <dbReference type="ChEBI" id="CHEBI:30879"/>
        <dbReference type="ChEBI" id="CHEBI:43474"/>
        <dbReference type="ChEBI" id="CHEBI:67140"/>
        <dbReference type="EC" id="3.1.3.2"/>
    </reaction>
</comment>
<proteinExistence type="inferred from homology"/>
<keyword evidence="4 8" id="KW-0732">Signal</keyword>
<dbReference type="SUPFAM" id="SSF53254">
    <property type="entry name" value="Phosphoglycerate mutase-like"/>
    <property type="match status" value="2"/>
</dbReference>
<dbReference type="InterPro" id="IPR029033">
    <property type="entry name" value="His_PPase_superfam"/>
</dbReference>
<feature type="signal peptide" evidence="8">
    <location>
        <begin position="1"/>
        <end position="20"/>
    </location>
</feature>
<evidence type="ECO:0000256" key="5">
    <source>
        <dbReference type="ARBA" id="ARBA00022801"/>
    </source>
</evidence>
<protein>
    <recommendedName>
        <fullName evidence="3">acid phosphatase</fullName>
        <ecNumber evidence="3">3.1.3.2</ecNumber>
    </recommendedName>
</protein>
<dbReference type="AlphaFoldDB" id="A0A5S6R2G6"/>
<accession>A0A5S6R2G6</accession>
<dbReference type="STRING" id="70415.A0A5S6R2G6"/>
<dbReference type="CDD" id="cd07061">
    <property type="entry name" value="HP_HAP_like"/>
    <property type="match status" value="2"/>
</dbReference>
<evidence type="ECO:0000256" key="6">
    <source>
        <dbReference type="ARBA" id="ARBA00023157"/>
    </source>
</evidence>
<evidence type="ECO:0000256" key="2">
    <source>
        <dbReference type="ARBA" id="ARBA00005375"/>
    </source>
</evidence>
<keyword evidence="6" id="KW-1015">Disulfide bond</keyword>
<evidence type="ECO:0000256" key="1">
    <source>
        <dbReference type="ARBA" id="ARBA00000032"/>
    </source>
</evidence>
<dbReference type="PROSITE" id="PS00616">
    <property type="entry name" value="HIS_ACID_PHOSPHAT_1"/>
    <property type="match status" value="2"/>
</dbReference>
<dbReference type="Proteomes" id="UP000046395">
    <property type="component" value="Unassembled WGS sequence"/>
</dbReference>
<evidence type="ECO:0000256" key="3">
    <source>
        <dbReference type="ARBA" id="ARBA00012646"/>
    </source>
</evidence>
<dbReference type="EC" id="3.1.3.2" evidence="3"/>
<evidence type="ECO:0000256" key="4">
    <source>
        <dbReference type="ARBA" id="ARBA00022729"/>
    </source>
</evidence>
<dbReference type="Gene3D" id="3.40.50.1240">
    <property type="entry name" value="Phosphoglycerate mutase-like"/>
    <property type="match status" value="2"/>
</dbReference>
<keyword evidence="9" id="KW-1185">Reference proteome</keyword>
<evidence type="ECO:0000256" key="7">
    <source>
        <dbReference type="ARBA" id="ARBA00023180"/>
    </source>
</evidence>
<dbReference type="InterPro" id="IPR000560">
    <property type="entry name" value="His_Pase_clade-2"/>
</dbReference>
<evidence type="ECO:0000313" key="10">
    <source>
        <dbReference type="WBParaSite" id="TMUE_3000013841.1"/>
    </source>
</evidence>